<name>A0A0A3Z8M3_9GAMM</name>
<evidence type="ECO:0000256" key="14">
    <source>
        <dbReference type="PROSITE-ProRule" id="PRU01360"/>
    </source>
</evidence>
<evidence type="ECO:0000256" key="11">
    <source>
        <dbReference type="ARBA" id="ARBA00023136"/>
    </source>
</evidence>
<evidence type="ECO:0000256" key="16">
    <source>
        <dbReference type="RuleBase" id="RU003357"/>
    </source>
</evidence>
<dbReference type="eggNOG" id="COG4773">
    <property type="taxonomic scope" value="Bacteria"/>
</dbReference>
<dbReference type="FunFam" id="2.170.130.10:FF:000006">
    <property type="entry name" value="FhuE outer membrane receptor"/>
    <property type="match status" value="1"/>
</dbReference>
<evidence type="ECO:0000259" key="18">
    <source>
        <dbReference type="Pfam" id="PF00593"/>
    </source>
</evidence>
<dbReference type="CDD" id="cd01347">
    <property type="entry name" value="ligand_gated_channel"/>
    <property type="match status" value="1"/>
</dbReference>
<comment type="similarity">
    <text evidence="2 14 16">Belongs to the TonB-dependent receptor family.</text>
</comment>
<evidence type="ECO:0000256" key="10">
    <source>
        <dbReference type="ARBA" id="ARBA00023077"/>
    </source>
</evidence>
<reference evidence="20 21" key="1">
    <citation type="submission" date="2014-10" db="EMBL/GenBank/DDBJ databases">
        <title>Genome sequence of Erwinia typographi M043b.</title>
        <authorList>
            <person name="Chan K.-G."/>
            <person name="Tan W.-S."/>
        </authorList>
    </citation>
    <scope>NUCLEOTIDE SEQUENCE [LARGE SCALE GENOMIC DNA]</scope>
    <source>
        <strain evidence="20 21">M043b</strain>
    </source>
</reference>
<dbReference type="InterPro" id="IPR010917">
    <property type="entry name" value="TonB_rcpt_CS"/>
</dbReference>
<dbReference type="PROSITE" id="PS01156">
    <property type="entry name" value="TONB_DEPENDENT_REC_2"/>
    <property type="match status" value="1"/>
</dbReference>
<gene>
    <name evidence="20" type="ORF">NG99_10710</name>
</gene>
<feature type="domain" description="TonB-dependent receptor-like beta-barrel" evidence="18">
    <location>
        <begin position="271"/>
        <end position="717"/>
    </location>
</feature>
<dbReference type="STRING" id="371042.NG99_10710"/>
<keyword evidence="8" id="KW-0408">Iron</keyword>
<dbReference type="PROSITE" id="PS52016">
    <property type="entry name" value="TONB_DEPENDENT_REC_3"/>
    <property type="match status" value="1"/>
</dbReference>
<dbReference type="InterPro" id="IPR036942">
    <property type="entry name" value="Beta-barrel_TonB_sf"/>
</dbReference>
<comment type="caution">
    <text evidence="20">The sequence shown here is derived from an EMBL/GenBank/DDBJ whole genome shotgun (WGS) entry which is preliminary data.</text>
</comment>
<feature type="short sequence motif" description="TonB C-terminal box" evidence="15">
    <location>
        <begin position="730"/>
        <end position="747"/>
    </location>
</feature>
<dbReference type="Proteomes" id="UP000030351">
    <property type="component" value="Unassembled WGS sequence"/>
</dbReference>
<feature type="domain" description="TonB-dependent receptor plug" evidence="19">
    <location>
        <begin position="96"/>
        <end position="195"/>
    </location>
</feature>
<dbReference type="Pfam" id="PF07715">
    <property type="entry name" value="Plug"/>
    <property type="match status" value="1"/>
</dbReference>
<accession>A0A0A3Z8M3</accession>
<evidence type="ECO:0000256" key="2">
    <source>
        <dbReference type="ARBA" id="ARBA00009810"/>
    </source>
</evidence>
<evidence type="ECO:0000256" key="9">
    <source>
        <dbReference type="ARBA" id="ARBA00023065"/>
    </source>
</evidence>
<keyword evidence="21" id="KW-1185">Reference proteome</keyword>
<evidence type="ECO:0000256" key="8">
    <source>
        <dbReference type="ARBA" id="ARBA00023004"/>
    </source>
</evidence>
<feature type="region of interest" description="Disordered" evidence="17">
    <location>
        <begin position="53"/>
        <end position="75"/>
    </location>
</feature>
<evidence type="ECO:0000256" key="5">
    <source>
        <dbReference type="ARBA" id="ARBA00022496"/>
    </source>
</evidence>
<dbReference type="InterPro" id="IPR012910">
    <property type="entry name" value="Plug_dom"/>
</dbReference>
<comment type="subcellular location">
    <subcellularLocation>
        <location evidence="1 14">Cell outer membrane</location>
        <topology evidence="1 14">Multi-pass membrane protein</topology>
    </subcellularLocation>
</comment>
<keyword evidence="5" id="KW-0410">Iron transport</keyword>
<dbReference type="SUPFAM" id="SSF56935">
    <property type="entry name" value="Porins"/>
    <property type="match status" value="1"/>
</dbReference>
<dbReference type="InterPro" id="IPR000531">
    <property type="entry name" value="Beta-barrel_TonB"/>
</dbReference>
<keyword evidence="4 14" id="KW-1134">Transmembrane beta strand</keyword>
<dbReference type="PANTHER" id="PTHR32552">
    <property type="entry name" value="FERRICHROME IRON RECEPTOR-RELATED"/>
    <property type="match status" value="1"/>
</dbReference>
<dbReference type="Gene3D" id="2.170.130.10">
    <property type="entry name" value="TonB-dependent receptor, plug domain"/>
    <property type="match status" value="1"/>
</dbReference>
<keyword evidence="9" id="KW-0406">Ion transport</keyword>
<evidence type="ECO:0000256" key="4">
    <source>
        <dbReference type="ARBA" id="ARBA00022452"/>
    </source>
</evidence>
<keyword evidence="7" id="KW-0732">Signal</keyword>
<dbReference type="Pfam" id="PF00593">
    <property type="entry name" value="TonB_dep_Rec_b-barrel"/>
    <property type="match status" value="1"/>
</dbReference>
<evidence type="ECO:0000313" key="20">
    <source>
        <dbReference type="EMBL" id="KGT94109.1"/>
    </source>
</evidence>
<evidence type="ECO:0000256" key="15">
    <source>
        <dbReference type="PROSITE-ProRule" id="PRU10144"/>
    </source>
</evidence>
<dbReference type="InterPro" id="IPR010105">
    <property type="entry name" value="TonB_sidphr_rcpt"/>
</dbReference>
<feature type="compositionally biased region" description="Low complexity" evidence="17">
    <location>
        <begin position="66"/>
        <end position="75"/>
    </location>
</feature>
<evidence type="ECO:0000256" key="7">
    <source>
        <dbReference type="ARBA" id="ARBA00022729"/>
    </source>
</evidence>
<dbReference type="GO" id="GO:0038023">
    <property type="term" value="F:signaling receptor activity"/>
    <property type="evidence" value="ECO:0007669"/>
    <property type="project" value="InterPro"/>
</dbReference>
<dbReference type="PANTHER" id="PTHR32552:SF74">
    <property type="entry name" value="HYDROXAMATE SIDEROPHORE RECEPTOR FHUE"/>
    <property type="match status" value="1"/>
</dbReference>
<evidence type="ECO:0000256" key="12">
    <source>
        <dbReference type="ARBA" id="ARBA00023170"/>
    </source>
</evidence>
<evidence type="ECO:0000259" key="19">
    <source>
        <dbReference type="Pfam" id="PF07715"/>
    </source>
</evidence>
<dbReference type="GO" id="GO:0015891">
    <property type="term" value="P:siderophore transport"/>
    <property type="evidence" value="ECO:0007669"/>
    <property type="project" value="InterPro"/>
</dbReference>
<evidence type="ECO:0000256" key="13">
    <source>
        <dbReference type="ARBA" id="ARBA00023237"/>
    </source>
</evidence>
<dbReference type="NCBIfam" id="NF007447">
    <property type="entry name" value="PRK10003.1"/>
    <property type="match status" value="1"/>
</dbReference>
<sequence length="747" mass="82589">MFFVPGPVSENRASHEATFKITSRYSILAVLIATSLPVSGAFAAAATASTQAAKSDSAEQQTMTVDASASGSADSAATDYSVPVTSAGTKMSLIARDIPQSVSIISKQRMEDQQLQTLGQVLDNTTAIQEDVGDLDRRTYYSRGFLIDNYMVDGIPTVFDTIWNLGDAQSDAALFERVEVVRGASGLLTGTGNPSASVNMIRKHADSKEFTGDVSATYGSWNKQRYVADLSTPLSESGNVRGRLVAGYQDNDSYIERYSAEKKFFYGTIDADLTDSTTLSVGYEFQQTNANRPTWGGAPRWYLDGSKTDYRRGFNTAPDWAYNDKESKKTFVTLKQNFDNGWQLTLNGTHNETFIDSKLMYVDGYFDKNTGAGVSQYAGYPVVAGTGYNTGKRKVDGVDSFVSGPYEMFGRQHELMAGVSYTKQRNTYYSAFSNISSEELGDFNDYDGQYPETDWGPRSLAQDDTTRQKSAYMATRISLADPLHLILGARYTRWSTHTLTQDMEKNNITPYGGLVFDINENWSTYASYTSVFQPQQYRDSSGAYLAPVIGKNYEAGVKSDWFNSRLTTSVSVFRAELDNVAQSTGQLIEGSTDTAYEGKSGTVSRGVEFEINGAITDNWQMTFGGTRYIAEDRNGEAVNPQLPRTQLKLFTSYRLPMLQEMTVGGGVNWQTHVWDNVNGPEGSGTLYAEQGSYALVNLFSRYQLTKQLSVQANLNNLFDKKYDTTVDSDYAVYGEPRNFSLTASYKF</sequence>
<dbReference type="Gene3D" id="2.40.170.20">
    <property type="entry name" value="TonB-dependent receptor, beta-barrel domain"/>
    <property type="match status" value="1"/>
</dbReference>
<dbReference type="AlphaFoldDB" id="A0A0A3Z8M3"/>
<dbReference type="EMBL" id="JRUQ01000030">
    <property type="protein sequence ID" value="KGT94109.1"/>
    <property type="molecule type" value="Genomic_DNA"/>
</dbReference>
<protein>
    <submittedName>
        <fullName evidence="20">Ferric-rhodotorulic acid transporter</fullName>
    </submittedName>
</protein>
<keyword evidence="11 14" id="KW-0472">Membrane</keyword>
<proteinExistence type="inferred from homology"/>
<evidence type="ECO:0000256" key="3">
    <source>
        <dbReference type="ARBA" id="ARBA00022448"/>
    </source>
</evidence>
<evidence type="ECO:0000256" key="17">
    <source>
        <dbReference type="SAM" id="MobiDB-lite"/>
    </source>
</evidence>
<dbReference type="GO" id="GO:0015344">
    <property type="term" value="F:siderophore uptake transmembrane transporter activity"/>
    <property type="evidence" value="ECO:0007669"/>
    <property type="project" value="TreeGrafter"/>
</dbReference>
<dbReference type="GO" id="GO:0009279">
    <property type="term" value="C:cell outer membrane"/>
    <property type="evidence" value="ECO:0007669"/>
    <property type="project" value="UniProtKB-SubCell"/>
</dbReference>
<dbReference type="RefSeq" id="WP_034892052.1">
    <property type="nucleotide sequence ID" value="NZ_JRUQ01000030.1"/>
</dbReference>
<keyword evidence="12" id="KW-0675">Receptor</keyword>
<keyword evidence="6 14" id="KW-0812">Transmembrane</keyword>
<dbReference type="InterPro" id="IPR037066">
    <property type="entry name" value="Plug_dom_sf"/>
</dbReference>
<organism evidence="20 21">
    <name type="scientific">Erwinia typographi</name>
    <dbReference type="NCBI Taxonomy" id="371042"/>
    <lineage>
        <taxon>Bacteria</taxon>
        <taxon>Pseudomonadati</taxon>
        <taxon>Pseudomonadota</taxon>
        <taxon>Gammaproteobacteria</taxon>
        <taxon>Enterobacterales</taxon>
        <taxon>Erwiniaceae</taxon>
        <taxon>Erwinia</taxon>
    </lineage>
</organism>
<evidence type="ECO:0000313" key="21">
    <source>
        <dbReference type="Proteomes" id="UP000030351"/>
    </source>
</evidence>
<dbReference type="NCBIfam" id="TIGR01783">
    <property type="entry name" value="TonB-siderophor"/>
    <property type="match status" value="1"/>
</dbReference>
<evidence type="ECO:0000256" key="1">
    <source>
        <dbReference type="ARBA" id="ARBA00004571"/>
    </source>
</evidence>
<keyword evidence="3 14" id="KW-0813">Transport</keyword>
<keyword evidence="10 16" id="KW-0798">TonB box</keyword>
<dbReference type="InterPro" id="IPR039426">
    <property type="entry name" value="TonB-dep_rcpt-like"/>
</dbReference>
<evidence type="ECO:0000256" key="6">
    <source>
        <dbReference type="ARBA" id="ARBA00022692"/>
    </source>
</evidence>
<keyword evidence="13 14" id="KW-0998">Cell outer membrane</keyword>
<dbReference type="OrthoDB" id="8663017at2"/>